<keyword evidence="13" id="KW-1185">Reference proteome</keyword>
<keyword evidence="3" id="KW-0132">Cell division</keyword>
<comment type="caution">
    <text evidence="12">The sequence shown here is derived from an EMBL/GenBank/DDBJ whole genome shotgun (WGS) entry which is preliminary data.</text>
</comment>
<gene>
    <name evidence="12" type="ORF">SO802_010965</name>
</gene>
<sequence>MVTAKGKLAAGLNRVGDDSRASKSVGVRNLKVYVECEPAKADADSNEGKSVIASKRANLTSVRGVNNMEKNKGKLISSASTNVRRKALADVSNAQGNSSRKAVPVGLKLTTTFVLFLSRVSMGPGGRTINVSSRKSFTGKMQQNVSQGVGDVHTSKRDSFRNKTMGQSRDSVVLVAKYFFLFFFILNLFHLQENAESSDKGKERSGYPVPKAGKKVASRINNRSHLWQNRMSDGFLIMGKTNVEAHALTRKSVRPTVKTTLQATLAQRTLKSKNILNINKSTSVAAISSKNKEEALTSSISENAAVVVLYEATQGQLPSDGAAGVVPHEATQGQLPSDGNGNPSTVSDAIPRKSKRRRSYTSLLMAGSKLLEECGEVMKLEKLPSIDDNCNQLEVAEYVDEIYQYYWVTEAQNPSMENYMSIQTDITAHMRGILINWLIEVHFKFDLMQETLYLMVTLLDRYLSQASVKKNEMQLVGLTALLLASKYEDFWHPRVKDLISISAESYTRDQMLAMERLILKQLKFRLNVATPYVFMLRFLKAAQSDSKLEHLAFYLIELCLVEHESLKFKPSLLCASALYVARCTLHMTPAWTPLLCKHARYEESQLRDCAQMIIRSHKAAGKGQLRVSYEKYMRPDLSGAAAIKPLDRLPL</sequence>
<name>A0AAW2DIB0_9ROSI</name>
<evidence type="ECO:0000313" key="12">
    <source>
        <dbReference type="EMBL" id="KAL0009463.1"/>
    </source>
</evidence>
<dbReference type="Gene3D" id="1.10.472.10">
    <property type="entry name" value="Cyclin-like"/>
    <property type="match status" value="2"/>
</dbReference>
<evidence type="ECO:0000256" key="9">
    <source>
        <dbReference type="SAM" id="Phobius"/>
    </source>
</evidence>
<feature type="region of interest" description="Disordered" evidence="8">
    <location>
        <begin position="319"/>
        <end position="354"/>
    </location>
</feature>
<keyword evidence="5" id="KW-0131">Cell cycle</keyword>
<evidence type="ECO:0000256" key="2">
    <source>
        <dbReference type="ARBA" id="ARBA00011177"/>
    </source>
</evidence>
<keyword evidence="4 7" id="KW-0195">Cyclin</keyword>
<dbReference type="Pfam" id="PF02984">
    <property type="entry name" value="Cyclin_C"/>
    <property type="match status" value="1"/>
</dbReference>
<evidence type="ECO:0000256" key="8">
    <source>
        <dbReference type="SAM" id="MobiDB-lite"/>
    </source>
</evidence>
<dbReference type="GO" id="GO:0051301">
    <property type="term" value="P:cell division"/>
    <property type="evidence" value="ECO:0007669"/>
    <property type="project" value="UniProtKB-KW"/>
</dbReference>
<feature type="domain" description="Cyclin C-terminal" evidence="11">
    <location>
        <begin position="529"/>
        <end position="646"/>
    </location>
</feature>
<evidence type="ECO:0000256" key="5">
    <source>
        <dbReference type="ARBA" id="ARBA00023306"/>
    </source>
</evidence>
<feature type="compositionally biased region" description="Polar residues" evidence="8">
    <location>
        <begin position="331"/>
        <end position="347"/>
    </location>
</feature>
<dbReference type="CDD" id="cd20507">
    <property type="entry name" value="CYCLIN_CCNB1-like_rpt1"/>
    <property type="match status" value="1"/>
</dbReference>
<evidence type="ECO:0000256" key="4">
    <source>
        <dbReference type="ARBA" id="ARBA00023127"/>
    </source>
</evidence>
<dbReference type="InterPro" id="IPR004367">
    <property type="entry name" value="Cyclin_C-dom"/>
</dbReference>
<dbReference type="SUPFAM" id="SSF47954">
    <property type="entry name" value="Cyclin-like"/>
    <property type="match status" value="2"/>
</dbReference>
<proteinExistence type="inferred from homology"/>
<feature type="domain" description="Cyclin-like" evidence="10">
    <location>
        <begin position="533"/>
        <end position="615"/>
    </location>
</feature>
<dbReference type="InterPro" id="IPR006671">
    <property type="entry name" value="Cyclin_N"/>
</dbReference>
<reference evidence="12 13" key="1">
    <citation type="submission" date="2024-01" db="EMBL/GenBank/DDBJ databases">
        <title>A telomere-to-telomere, gap-free genome of sweet tea (Lithocarpus litseifolius).</title>
        <authorList>
            <person name="Zhou J."/>
        </authorList>
    </citation>
    <scope>NUCLEOTIDE SEQUENCE [LARGE SCALE GENOMIC DNA]</scope>
    <source>
        <strain evidence="12">Zhou-2022a</strain>
        <tissue evidence="12">Leaf</tissue>
    </source>
</reference>
<evidence type="ECO:0000313" key="13">
    <source>
        <dbReference type="Proteomes" id="UP001459277"/>
    </source>
</evidence>
<evidence type="ECO:0000259" key="10">
    <source>
        <dbReference type="SMART" id="SM00385"/>
    </source>
</evidence>
<dbReference type="SMART" id="SM01332">
    <property type="entry name" value="Cyclin_C"/>
    <property type="match status" value="1"/>
</dbReference>
<dbReference type="InterPro" id="IPR039361">
    <property type="entry name" value="Cyclin"/>
</dbReference>
<dbReference type="FunFam" id="1.10.472.10:FF:000057">
    <property type="entry name" value="Cyclin N-terminal domain containing 2"/>
    <property type="match status" value="1"/>
</dbReference>
<dbReference type="FunFam" id="1.10.472.10:FF:000091">
    <property type="entry name" value="putative cyclin-B3-1 isoform X3"/>
    <property type="match status" value="1"/>
</dbReference>
<evidence type="ECO:0000256" key="6">
    <source>
        <dbReference type="ARBA" id="ARBA00032263"/>
    </source>
</evidence>
<dbReference type="SMART" id="SM00385">
    <property type="entry name" value="CYCLIN"/>
    <property type="match status" value="2"/>
</dbReference>
<feature type="compositionally biased region" description="Polar residues" evidence="8">
    <location>
        <begin position="134"/>
        <end position="147"/>
    </location>
</feature>
<feature type="transmembrane region" description="Helical" evidence="9">
    <location>
        <begin position="171"/>
        <end position="191"/>
    </location>
</feature>
<evidence type="ECO:0000256" key="1">
    <source>
        <dbReference type="ARBA" id="ARBA00006955"/>
    </source>
</evidence>
<keyword evidence="9" id="KW-1133">Transmembrane helix</keyword>
<feature type="domain" description="Cyclin-like" evidence="10">
    <location>
        <begin position="436"/>
        <end position="520"/>
    </location>
</feature>
<keyword evidence="9" id="KW-0472">Membrane</keyword>
<accession>A0AAW2DIB0</accession>
<dbReference type="EMBL" id="JAZDWU010000003">
    <property type="protein sequence ID" value="KAL0009463.1"/>
    <property type="molecule type" value="Genomic_DNA"/>
</dbReference>
<evidence type="ECO:0000256" key="7">
    <source>
        <dbReference type="RuleBase" id="RU000383"/>
    </source>
</evidence>
<dbReference type="InterPro" id="IPR036915">
    <property type="entry name" value="Cyclin-like_sf"/>
</dbReference>
<comment type="similarity">
    <text evidence="1">Belongs to the cyclin family. Cyclin AB subfamily.</text>
</comment>
<dbReference type="PANTHER" id="PTHR10177">
    <property type="entry name" value="CYCLINS"/>
    <property type="match status" value="1"/>
</dbReference>
<organism evidence="12 13">
    <name type="scientific">Lithocarpus litseifolius</name>
    <dbReference type="NCBI Taxonomy" id="425828"/>
    <lineage>
        <taxon>Eukaryota</taxon>
        <taxon>Viridiplantae</taxon>
        <taxon>Streptophyta</taxon>
        <taxon>Embryophyta</taxon>
        <taxon>Tracheophyta</taxon>
        <taxon>Spermatophyta</taxon>
        <taxon>Magnoliopsida</taxon>
        <taxon>eudicotyledons</taxon>
        <taxon>Gunneridae</taxon>
        <taxon>Pentapetalae</taxon>
        <taxon>rosids</taxon>
        <taxon>fabids</taxon>
        <taxon>Fagales</taxon>
        <taxon>Fagaceae</taxon>
        <taxon>Lithocarpus</taxon>
    </lineage>
</organism>
<evidence type="ECO:0000256" key="3">
    <source>
        <dbReference type="ARBA" id="ARBA00022618"/>
    </source>
</evidence>
<dbReference type="AlphaFoldDB" id="A0AAW2DIB0"/>
<dbReference type="InterPro" id="IPR013763">
    <property type="entry name" value="Cyclin-like_dom"/>
</dbReference>
<dbReference type="Pfam" id="PF00134">
    <property type="entry name" value="Cyclin_N"/>
    <property type="match status" value="1"/>
</dbReference>
<evidence type="ECO:0000259" key="11">
    <source>
        <dbReference type="SMART" id="SM01332"/>
    </source>
</evidence>
<dbReference type="Proteomes" id="UP001459277">
    <property type="component" value="Unassembled WGS sequence"/>
</dbReference>
<protein>
    <recommendedName>
        <fullName evidence="6">B-like cyclin</fullName>
    </recommendedName>
</protein>
<comment type="subunit">
    <text evidence="2">Interacts with the CDC2 protein kinase to form a serine/threonine kinase holoenzyme complex also known as maturation promoting factor (MPF). The cyclin subunit imparts substrate specificity to the complex.</text>
</comment>
<feature type="region of interest" description="Disordered" evidence="8">
    <location>
        <begin position="134"/>
        <end position="162"/>
    </location>
</feature>
<keyword evidence="9" id="KW-0812">Transmembrane</keyword>